<dbReference type="Proteomes" id="UP000216442">
    <property type="component" value="Unassembled WGS sequence"/>
</dbReference>
<accession>A0A271LBD3</accession>
<name>A0A271LBD3_9HYPH</name>
<gene>
    <name evidence="1" type="ORF">CIT26_30570</name>
</gene>
<keyword evidence="2" id="KW-1185">Reference proteome</keyword>
<sequence length="60" mass="6549">MDFWIRIGADIANGTRVSTKTGGTHGDRLDSLEEAQVLGRQAEAQATVEHWLAARDLIEA</sequence>
<reference evidence="1 2" key="1">
    <citation type="submission" date="2017-08" db="EMBL/GenBank/DDBJ databases">
        <title>Mesorhizobium wenxinae sp. nov., a novel rhizobial species isolated from root nodules of chickpea (Cicer arietinum L.).</title>
        <authorList>
            <person name="Zhang J."/>
        </authorList>
    </citation>
    <scope>NUCLEOTIDE SEQUENCE [LARGE SCALE GENOMIC DNA]</scope>
    <source>
        <strain evidence="1 2">SDW018</strain>
    </source>
</reference>
<evidence type="ECO:0000313" key="2">
    <source>
        <dbReference type="Proteomes" id="UP000216442"/>
    </source>
</evidence>
<organism evidence="1 2">
    <name type="scientific">Mesorhizobium temperatum</name>
    <dbReference type="NCBI Taxonomy" id="241416"/>
    <lineage>
        <taxon>Bacteria</taxon>
        <taxon>Pseudomonadati</taxon>
        <taxon>Pseudomonadota</taxon>
        <taxon>Alphaproteobacteria</taxon>
        <taxon>Hyphomicrobiales</taxon>
        <taxon>Phyllobacteriaceae</taxon>
        <taxon>Mesorhizobium</taxon>
    </lineage>
</organism>
<dbReference type="AlphaFoldDB" id="A0A271LBD3"/>
<comment type="caution">
    <text evidence="1">The sequence shown here is derived from an EMBL/GenBank/DDBJ whole genome shotgun (WGS) entry which is preliminary data.</text>
</comment>
<evidence type="ECO:0000313" key="1">
    <source>
        <dbReference type="EMBL" id="PAQ05449.1"/>
    </source>
</evidence>
<dbReference type="RefSeq" id="WP_095496041.1">
    <property type="nucleotide sequence ID" value="NZ_NPKJ01000072.1"/>
</dbReference>
<dbReference type="EMBL" id="NPKJ01000072">
    <property type="protein sequence ID" value="PAQ05449.1"/>
    <property type="molecule type" value="Genomic_DNA"/>
</dbReference>
<protein>
    <submittedName>
        <fullName evidence="1">Uncharacterized protein</fullName>
    </submittedName>
</protein>
<proteinExistence type="predicted"/>